<sequence>MVFSINNKVYYSPVLSNNSEKFKNINDKSIILQNKR</sequence>
<evidence type="ECO:0000313" key="1">
    <source>
        <dbReference type="EMBL" id="HJF73954.1"/>
    </source>
</evidence>
<proteinExistence type="predicted"/>
<name>A0A921L1J2_9PAST</name>
<dbReference type="EMBL" id="DYVQ01000066">
    <property type="protein sequence ID" value="HJF73954.1"/>
    <property type="molecule type" value="Genomic_DNA"/>
</dbReference>
<reference evidence="1" key="1">
    <citation type="journal article" date="2021" name="PeerJ">
        <title>Extensive microbial diversity within the chicken gut microbiome revealed by metagenomics and culture.</title>
        <authorList>
            <person name="Gilroy R."/>
            <person name="Ravi A."/>
            <person name="Getino M."/>
            <person name="Pursley I."/>
            <person name="Horton D.L."/>
            <person name="Alikhan N.F."/>
            <person name="Baker D."/>
            <person name="Gharbi K."/>
            <person name="Hall N."/>
            <person name="Watson M."/>
            <person name="Adriaenssens E.M."/>
            <person name="Foster-Nyarko E."/>
            <person name="Jarju S."/>
            <person name="Secka A."/>
            <person name="Antonio M."/>
            <person name="Oren A."/>
            <person name="Chaudhuri R.R."/>
            <person name="La Ragione R."/>
            <person name="Hildebrand F."/>
            <person name="Pallen M.J."/>
        </authorList>
    </citation>
    <scope>NUCLEOTIDE SEQUENCE</scope>
    <source>
        <strain evidence="1">ChiHjej11B10-15683</strain>
    </source>
</reference>
<dbReference type="AlphaFoldDB" id="A0A921L1J2"/>
<reference evidence="1" key="2">
    <citation type="submission" date="2021-09" db="EMBL/GenBank/DDBJ databases">
        <authorList>
            <person name="Gilroy R."/>
        </authorList>
    </citation>
    <scope>NUCLEOTIDE SEQUENCE</scope>
    <source>
        <strain evidence="1">ChiHjej11B10-15683</strain>
    </source>
</reference>
<protein>
    <submittedName>
        <fullName evidence="1">Uncharacterized protein</fullName>
    </submittedName>
</protein>
<accession>A0A921L1J2</accession>
<gene>
    <name evidence="1" type="ORF">K8W15_07210</name>
</gene>
<evidence type="ECO:0000313" key="2">
    <source>
        <dbReference type="Proteomes" id="UP000749334"/>
    </source>
</evidence>
<comment type="caution">
    <text evidence="1">The sequence shown here is derived from an EMBL/GenBank/DDBJ whole genome shotgun (WGS) entry which is preliminary data.</text>
</comment>
<dbReference type="Proteomes" id="UP000749334">
    <property type="component" value="Unassembled WGS sequence"/>
</dbReference>
<organism evidence="1 2">
    <name type="scientific">Gallibacterium anatis</name>
    <dbReference type="NCBI Taxonomy" id="750"/>
    <lineage>
        <taxon>Bacteria</taxon>
        <taxon>Pseudomonadati</taxon>
        <taxon>Pseudomonadota</taxon>
        <taxon>Gammaproteobacteria</taxon>
        <taxon>Pasteurellales</taxon>
        <taxon>Pasteurellaceae</taxon>
        <taxon>Gallibacterium</taxon>
    </lineage>
</organism>